<dbReference type="OrthoDB" id="3782133at2759"/>
<evidence type="ECO:0000313" key="2">
    <source>
        <dbReference type="Proteomes" id="UP000800096"/>
    </source>
</evidence>
<proteinExistence type="predicted"/>
<protein>
    <submittedName>
        <fullName evidence="1">Uncharacterized protein</fullName>
    </submittedName>
</protein>
<evidence type="ECO:0000313" key="1">
    <source>
        <dbReference type="EMBL" id="KAF1920217.1"/>
    </source>
</evidence>
<keyword evidence="2" id="KW-1185">Reference proteome</keyword>
<organism evidence="1 2">
    <name type="scientific">Ampelomyces quisqualis</name>
    <name type="common">Powdery mildew agent</name>
    <dbReference type="NCBI Taxonomy" id="50730"/>
    <lineage>
        <taxon>Eukaryota</taxon>
        <taxon>Fungi</taxon>
        <taxon>Dikarya</taxon>
        <taxon>Ascomycota</taxon>
        <taxon>Pezizomycotina</taxon>
        <taxon>Dothideomycetes</taxon>
        <taxon>Pleosporomycetidae</taxon>
        <taxon>Pleosporales</taxon>
        <taxon>Pleosporineae</taxon>
        <taxon>Phaeosphaeriaceae</taxon>
        <taxon>Ampelomyces</taxon>
    </lineage>
</organism>
<gene>
    <name evidence="1" type="ORF">BDU57DRAFT_552665</name>
</gene>
<accession>A0A6A5R287</accession>
<dbReference type="AlphaFoldDB" id="A0A6A5R287"/>
<reference evidence="1" key="1">
    <citation type="journal article" date="2020" name="Stud. Mycol.">
        <title>101 Dothideomycetes genomes: a test case for predicting lifestyles and emergence of pathogens.</title>
        <authorList>
            <person name="Haridas S."/>
            <person name="Albert R."/>
            <person name="Binder M."/>
            <person name="Bloem J."/>
            <person name="Labutti K."/>
            <person name="Salamov A."/>
            <person name="Andreopoulos B."/>
            <person name="Baker S."/>
            <person name="Barry K."/>
            <person name="Bills G."/>
            <person name="Bluhm B."/>
            <person name="Cannon C."/>
            <person name="Castanera R."/>
            <person name="Culley D."/>
            <person name="Daum C."/>
            <person name="Ezra D."/>
            <person name="Gonzalez J."/>
            <person name="Henrissat B."/>
            <person name="Kuo A."/>
            <person name="Liang C."/>
            <person name="Lipzen A."/>
            <person name="Lutzoni F."/>
            <person name="Magnuson J."/>
            <person name="Mondo S."/>
            <person name="Nolan M."/>
            <person name="Ohm R."/>
            <person name="Pangilinan J."/>
            <person name="Park H.-J."/>
            <person name="Ramirez L."/>
            <person name="Alfaro M."/>
            <person name="Sun H."/>
            <person name="Tritt A."/>
            <person name="Yoshinaga Y."/>
            <person name="Zwiers L.-H."/>
            <person name="Turgeon B."/>
            <person name="Goodwin S."/>
            <person name="Spatafora J."/>
            <person name="Crous P."/>
            <person name="Grigoriev I."/>
        </authorList>
    </citation>
    <scope>NUCLEOTIDE SEQUENCE</scope>
    <source>
        <strain evidence="1">HMLAC05119</strain>
    </source>
</reference>
<name>A0A6A5R287_AMPQU</name>
<dbReference type="Proteomes" id="UP000800096">
    <property type="component" value="Unassembled WGS sequence"/>
</dbReference>
<dbReference type="EMBL" id="ML979132">
    <property type="protein sequence ID" value="KAF1920217.1"/>
    <property type="molecule type" value="Genomic_DNA"/>
</dbReference>
<sequence length="251" mass="28213">MAVSLETPPRITIPRPKARLLKGLARHASAPTRSHLTAGISKPAVVFRLRFERDDWRNTARIQEKQLLASQRDLRARGDTIADLENENAALHAAARDGDVSMNNTIFARYQDAMTKHDKLVDQLNEKDRTIARLKKSDRAKGKVWQRNLRLKTTLQRYASKATSSPANTDANTESSLLEALALAAERIEELESTGAVLLEALGQQNGSCGSEDEEEDSEARLLEAEVVFRGVMEDETFQEQKEMWKEMLNE</sequence>